<proteinExistence type="predicted"/>
<accession>A0ABS1CP97</accession>
<dbReference type="Proteomes" id="UP000748752">
    <property type="component" value="Unassembled WGS sequence"/>
</dbReference>
<evidence type="ECO:0000313" key="2">
    <source>
        <dbReference type="Proteomes" id="UP000748752"/>
    </source>
</evidence>
<dbReference type="EMBL" id="NRRV01000116">
    <property type="protein sequence ID" value="MBK1633767.1"/>
    <property type="molecule type" value="Genomic_DNA"/>
</dbReference>
<keyword evidence="2" id="KW-1185">Reference proteome</keyword>
<gene>
    <name evidence="1" type="ORF">CKO31_24110</name>
</gene>
<comment type="caution">
    <text evidence="1">The sequence shown here is derived from an EMBL/GenBank/DDBJ whole genome shotgun (WGS) entry which is preliminary data.</text>
</comment>
<reference evidence="1 2" key="1">
    <citation type="journal article" date="2020" name="Microorganisms">
        <title>Osmotic Adaptation and Compatible Solute Biosynthesis of Phototrophic Bacteria as Revealed from Genome Analyses.</title>
        <authorList>
            <person name="Imhoff J.F."/>
            <person name="Rahn T."/>
            <person name="Kunzel S."/>
            <person name="Keller A."/>
            <person name="Neulinger S.C."/>
        </authorList>
    </citation>
    <scope>NUCLEOTIDE SEQUENCE [LARGE SCALE GENOMIC DNA]</scope>
    <source>
        <strain evidence="1 2">DSM 6210</strain>
    </source>
</reference>
<protein>
    <submittedName>
        <fullName evidence="1">Uncharacterized protein</fullName>
    </submittedName>
</protein>
<organism evidence="1 2">
    <name type="scientific">Thiohalocapsa halophila</name>
    <dbReference type="NCBI Taxonomy" id="69359"/>
    <lineage>
        <taxon>Bacteria</taxon>
        <taxon>Pseudomonadati</taxon>
        <taxon>Pseudomonadota</taxon>
        <taxon>Gammaproteobacteria</taxon>
        <taxon>Chromatiales</taxon>
        <taxon>Chromatiaceae</taxon>
        <taxon>Thiohalocapsa</taxon>
    </lineage>
</organism>
<sequence length="112" mass="12304">MGCRCRWQQLGRDDVPPPPDATTEAERALIARCELVPLFPGAKNRFRVRLDGRDLGAVMLRMWSHEYMLPATAAEIAWPGAWRFVTGARGPNDAPLGAAIRRLLAAAGRLPA</sequence>
<evidence type="ECO:0000313" key="1">
    <source>
        <dbReference type="EMBL" id="MBK1633767.1"/>
    </source>
</evidence>
<name>A0ABS1CP97_9GAMM</name>